<comment type="caution">
    <text evidence="1">The sequence shown here is derived from an EMBL/GenBank/DDBJ whole genome shotgun (WGS) entry which is preliminary data.</text>
</comment>
<evidence type="ECO:0000313" key="2">
    <source>
        <dbReference type="Proteomes" id="UP000655208"/>
    </source>
</evidence>
<sequence length="92" mass="10086">MAIRIQQNPKTTTVKFVLPDDVHEGAVSAVGTFNDWQPGVHRLVKRSNGTRSVSVAVPHGTEIRFRYLGEGGVWFDDPDAHVIDHAGSVVHT</sequence>
<dbReference type="Proteomes" id="UP000655208">
    <property type="component" value="Unassembled WGS sequence"/>
</dbReference>
<dbReference type="InterPro" id="IPR013783">
    <property type="entry name" value="Ig-like_fold"/>
</dbReference>
<dbReference type="EMBL" id="BMNA01000006">
    <property type="protein sequence ID" value="GGM08947.1"/>
    <property type="molecule type" value="Genomic_DNA"/>
</dbReference>
<name>A0A917T4I9_9ACTN</name>
<evidence type="ECO:0000313" key="1">
    <source>
        <dbReference type="EMBL" id="GGM08947.1"/>
    </source>
</evidence>
<dbReference type="GO" id="GO:0005975">
    <property type="term" value="P:carbohydrate metabolic process"/>
    <property type="evidence" value="ECO:0007669"/>
    <property type="project" value="UniProtKB-ARBA"/>
</dbReference>
<dbReference type="RefSeq" id="WP_188943059.1">
    <property type="nucleotide sequence ID" value="NZ_BMNA01000006.1"/>
</dbReference>
<dbReference type="CDD" id="cd07184">
    <property type="entry name" value="E_set_Isoamylase_like_N"/>
    <property type="match status" value="1"/>
</dbReference>
<keyword evidence="2" id="KW-1185">Reference proteome</keyword>
<proteinExistence type="predicted"/>
<reference evidence="1" key="2">
    <citation type="submission" date="2020-09" db="EMBL/GenBank/DDBJ databases">
        <authorList>
            <person name="Sun Q."/>
            <person name="Zhou Y."/>
        </authorList>
    </citation>
    <scope>NUCLEOTIDE SEQUENCE</scope>
    <source>
        <strain evidence="1">CGMCC 4.7308</strain>
    </source>
</reference>
<organism evidence="1 2">
    <name type="scientific">Nakamurella endophytica</name>
    <dbReference type="NCBI Taxonomy" id="1748367"/>
    <lineage>
        <taxon>Bacteria</taxon>
        <taxon>Bacillati</taxon>
        <taxon>Actinomycetota</taxon>
        <taxon>Actinomycetes</taxon>
        <taxon>Nakamurellales</taxon>
        <taxon>Nakamurellaceae</taxon>
        <taxon>Nakamurella</taxon>
    </lineage>
</organism>
<dbReference type="InterPro" id="IPR014756">
    <property type="entry name" value="Ig_E-set"/>
</dbReference>
<protein>
    <recommendedName>
        <fullName evidence="3">Isoamylase</fullName>
    </recommendedName>
</protein>
<gene>
    <name evidence="1" type="ORF">GCM10011594_31030</name>
</gene>
<dbReference type="Gene3D" id="2.60.40.10">
    <property type="entry name" value="Immunoglobulins"/>
    <property type="match status" value="1"/>
</dbReference>
<reference evidence="1" key="1">
    <citation type="journal article" date="2014" name="Int. J. Syst. Evol. Microbiol.">
        <title>Complete genome sequence of Corynebacterium casei LMG S-19264T (=DSM 44701T), isolated from a smear-ripened cheese.</title>
        <authorList>
            <consortium name="US DOE Joint Genome Institute (JGI-PGF)"/>
            <person name="Walter F."/>
            <person name="Albersmeier A."/>
            <person name="Kalinowski J."/>
            <person name="Ruckert C."/>
        </authorList>
    </citation>
    <scope>NUCLEOTIDE SEQUENCE</scope>
    <source>
        <strain evidence="1">CGMCC 4.7308</strain>
    </source>
</reference>
<dbReference type="AlphaFoldDB" id="A0A917T4I9"/>
<evidence type="ECO:0008006" key="3">
    <source>
        <dbReference type="Google" id="ProtNLM"/>
    </source>
</evidence>
<dbReference type="SUPFAM" id="SSF81296">
    <property type="entry name" value="E set domains"/>
    <property type="match status" value="1"/>
</dbReference>
<accession>A0A917T4I9</accession>